<protein>
    <submittedName>
        <fullName evidence="2">Uncharacterized protein</fullName>
    </submittedName>
</protein>
<sequence length="95" mass="10981">MKTLPFDLNVIRLGCNTRKVGLVALIVSCLVTVNFPSITLRFTWPVGSPICLKLIRPLVNSEYLKRRLTVISRFMKYPKLGYIISFLWKFLFSSQ</sequence>
<keyword evidence="1" id="KW-0812">Transmembrane</keyword>
<accession>A0A183KLG4</accession>
<feature type="transmembrane region" description="Helical" evidence="1">
    <location>
        <begin position="20"/>
        <end position="44"/>
    </location>
</feature>
<evidence type="ECO:0000256" key="1">
    <source>
        <dbReference type="SAM" id="Phobius"/>
    </source>
</evidence>
<keyword evidence="1" id="KW-1133">Transmembrane helix</keyword>
<evidence type="ECO:0000313" key="2">
    <source>
        <dbReference type="WBParaSite" id="SCUD_0001588101-mRNA-1"/>
    </source>
</evidence>
<dbReference type="WBParaSite" id="SCUD_0001588101-mRNA-1">
    <property type="protein sequence ID" value="SCUD_0001588101-mRNA-1"/>
    <property type="gene ID" value="SCUD_0001588101"/>
</dbReference>
<proteinExistence type="predicted"/>
<name>A0A183KLG4_9TREM</name>
<dbReference type="AlphaFoldDB" id="A0A183KLG4"/>
<reference evidence="2" key="1">
    <citation type="submission" date="2016-06" db="UniProtKB">
        <authorList>
            <consortium name="WormBaseParasite"/>
        </authorList>
    </citation>
    <scope>IDENTIFICATION</scope>
</reference>
<keyword evidence="1" id="KW-0472">Membrane</keyword>
<organism evidence="2">
    <name type="scientific">Schistosoma curassoni</name>
    <dbReference type="NCBI Taxonomy" id="6186"/>
    <lineage>
        <taxon>Eukaryota</taxon>
        <taxon>Metazoa</taxon>
        <taxon>Spiralia</taxon>
        <taxon>Lophotrochozoa</taxon>
        <taxon>Platyhelminthes</taxon>
        <taxon>Trematoda</taxon>
        <taxon>Digenea</taxon>
        <taxon>Strigeidida</taxon>
        <taxon>Schistosomatoidea</taxon>
        <taxon>Schistosomatidae</taxon>
        <taxon>Schistosoma</taxon>
    </lineage>
</organism>